<dbReference type="EMBL" id="LFXJ01000010">
    <property type="protein sequence ID" value="KMY29678.1"/>
    <property type="molecule type" value="Genomic_DNA"/>
</dbReference>
<dbReference type="Pfam" id="PF14341">
    <property type="entry name" value="PilX_N"/>
    <property type="match status" value="1"/>
</dbReference>
<dbReference type="RefSeq" id="WP_049668579.1">
    <property type="nucleotide sequence ID" value="NZ_LFXJ01000010.1"/>
</dbReference>
<proteinExistence type="predicted"/>
<name>A0A0K9F667_9BACI</name>
<evidence type="ECO:0000313" key="5">
    <source>
        <dbReference type="Proteomes" id="UP000037326"/>
    </source>
</evidence>
<dbReference type="AlphaFoldDB" id="A0A0K9F667"/>
<protein>
    <recommendedName>
        <fullName evidence="6">Type 4 fimbrial biogenesis protein PilX N-terminal domain-containing protein</fullName>
    </recommendedName>
</protein>
<keyword evidence="1" id="KW-0472">Membrane</keyword>
<organism evidence="4 5">
    <name type="scientific">Lysinibacillus xylanilyticus</name>
    <dbReference type="NCBI Taxonomy" id="582475"/>
    <lineage>
        <taxon>Bacteria</taxon>
        <taxon>Bacillati</taxon>
        <taxon>Bacillota</taxon>
        <taxon>Bacilli</taxon>
        <taxon>Bacillales</taxon>
        <taxon>Bacillaceae</taxon>
        <taxon>Lysinibacillus</taxon>
    </lineage>
</organism>
<dbReference type="PATRIC" id="fig|582475.4.peg.3420"/>
<keyword evidence="1" id="KW-0812">Transmembrane</keyword>
<accession>A0A0K9F667</accession>
<evidence type="ECO:0000313" key="4">
    <source>
        <dbReference type="EMBL" id="KMY29678.1"/>
    </source>
</evidence>
<keyword evidence="1" id="KW-1133">Transmembrane helix</keyword>
<evidence type="ECO:0000259" key="3">
    <source>
        <dbReference type="Pfam" id="PF23981"/>
    </source>
</evidence>
<dbReference type="InterPro" id="IPR055729">
    <property type="entry name" value="DUF7305"/>
</dbReference>
<feature type="domain" description="DUF7305" evidence="3">
    <location>
        <begin position="316"/>
        <end position="434"/>
    </location>
</feature>
<dbReference type="GeneID" id="96600801"/>
<sequence>MFKNLKQENGYSLLLVILTIAFISVLGITLLTLTANSLKMSTNERDDQSVFYIAEGGLNSTKSKVEQLVEFTYDENRKKFNKLPLDKRKPEKFKLDFIDTFESSIKKIFDKDAQSTYSTTVTFDEQFNEKPIANVKIIQGNTEPLQYKIISVGNIGKKTRTLAQTITINLGSGTGSTFSNTAAIHAIKNIELGGGNLNGDVVSDSGNISITQDSTKITGKIGTTSDKFSKPNWMNVTNEIIGNVAFPENILPPFPDSEFTSLSTRPYTNSIQVTIDGKQTQLPLENNSIKIDGGGNGHINGYQNFSGILPLTQNMYLKTFSVSSDRTLSIDVGNSDKNLYIDNFDFSQGHFNITGSGRLTLYIKNTFNLKGSSSMNNTGDIGQLSVYYTGASLMDFTGDTKTKASIYAKSADIKIAGSGSVQGNLYAGGSNITVEGGSYNHNLYIYAPNAKATLGGSGEVIGGIMAYTVNTSGGSTVTYKQKTIEDTISNGGLVFEENNNLTISNSMLEVE</sequence>
<dbReference type="Proteomes" id="UP000037326">
    <property type="component" value="Unassembled WGS sequence"/>
</dbReference>
<evidence type="ECO:0000256" key="1">
    <source>
        <dbReference type="SAM" id="Phobius"/>
    </source>
</evidence>
<feature type="domain" description="Type 4 fimbrial biogenesis protein PilX N-terminal" evidence="2">
    <location>
        <begin position="15"/>
        <end position="59"/>
    </location>
</feature>
<dbReference type="OrthoDB" id="2163447at2"/>
<evidence type="ECO:0000259" key="2">
    <source>
        <dbReference type="Pfam" id="PF14341"/>
    </source>
</evidence>
<evidence type="ECO:0008006" key="6">
    <source>
        <dbReference type="Google" id="ProtNLM"/>
    </source>
</evidence>
<comment type="caution">
    <text evidence="4">The sequence shown here is derived from an EMBL/GenBank/DDBJ whole genome shotgun (WGS) entry which is preliminary data.</text>
</comment>
<feature type="transmembrane region" description="Helical" evidence="1">
    <location>
        <begin position="12"/>
        <end position="33"/>
    </location>
</feature>
<dbReference type="Pfam" id="PF23981">
    <property type="entry name" value="DUF7305"/>
    <property type="match status" value="1"/>
</dbReference>
<reference evidence="5" key="1">
    <citation type="submission" date="2015-07" db="EMBL/GenBank/DDBJ databases">
        <authorList>
            <person name="Liu B."/>
            <person name="Wang J."/>
            <person name="Zhu Y."/>
            <person name="Liu G."/>
            <person name="Chen Q."/>
            <person name="Lan J."/>
            <person name="Che J."/>
            <person name="Ge C."/>
            <person name="Shi H."/>
            <person name="Pan Z."/>
            <person name="Liu X."/>
        </authorList>
    </citation>
    <scope>NUCLEOTIDE SEQUENCE [LARGE SCALE GENOMIC DNA]</scope>
    <source>
        <strain evidence="5">DSM 23493</strain>
    </source>
</reference>
<gene>
    <name evidence="4" type="ORF">ACZ11_21570</name>
</gene>
<dbReference type="InterPro" id="IPR025746">
    <property type="entry name" value="PilX_N_dom"/>
</dbReference>